<dbReference type="OrthoDB" id="7235451at2"/>
<keyword evidence="4" id="KW-1185">Reference proteome</keyword>
<reference evidence="3 4" key="1">
    <citation type="submission" date="2013-06" db="EMBL/GenBank/DDBJ databases">
        <title>Draft genome sequence of Thauera terpenica.</title>
        <authorList>
            <person name="Liu B."/>
            <person name="Frostegard A.H."/>
            <person name="Shapleigh J.P."/>
        </authorList>
    </citation>
    <scope>NUCLEOTIDE SEQUENCE [LARGE SCALE GENOMIC DNA]</scope>
    <source>
        <strain evidence="3 4">58Eu</strain>
    </source>
</reference>
<name>S9ZV88_9RHOO</name>
<dbReference type="STRING" id="1348657.M622_01445"/>
<sequence length="112" mass="12445">MRFNLKVPFAEKDEAKKLGARWDAGKKLWYIQDKEDLAPFARWSPSPQVGVATSAAASKRSAPSAQRTPAPDRDASTAFERGRHYVEHARVCECLPWEVCDKCRATALPGVS</sequence>
<dbReference type="Pfam" id="PF18974">
    <property type="entry name" value="DUF5710"/>
    <property type="match status" value="1"/>
</dbReference>
<dbReference type="Proteomes" id="UP000015455">
    <property type="component" value="Unassembled WGS sequence"/>
</dbReference>
<dbReference type="AlphaFoldDB" id="S9ZV88"/>
<organism evidence="3 4">
    <name type="scientific">Thauera terpenica 58Eu</name>
    <dbReference type="NCBI Taxonomy" id="1348657"/>
    <lineage>
        <taxon>Bacteria</taxon>
        <taxon>Pseudomonadati</taxon>
        <taxon>Pseudomonadota</taxon>
        <taxon>Betaproteobacteria</taxon>
        <taxon>Rhodocyclales</taxon>
        <taxon>Zoogloeaceae</taxon>
        <taxon>Thauera</taxon>
    </lineage>
</organism>
<evidence type="ECO:0000256" key="1">
    <source>
        <dbReference type="SAM" id="MobiDB-lite"/>
    </source>
</evidence>
<proteinExistence type="predicted"/>
<accession>S9ZV88</accession>
<feature type="region of interest" description="Disordered" evidence="1">
    <location>
        <begin position="51"/>
        <end position="78"/>
    </location>
</feature>
<evidence type="ECO:0000313" key="3">
    <source>
        <dbReference type="EMBL" id="EPZ17462.1"/>
    </source>
</evidence>
<evidence type="ECO:0000259" key="2">
    <source>
        <dbReference type="Pfam" id="PF18974"/>
    </source>
</evidence>
<dbReference type="PATRIC" id="fig|1348657.5.peg.294"/>
<dbReference type="InterPro" id="IPR043764">
    <property type="entry name" value="DUF5710"/>
</dbReference>
<comment type="caution">
    <text evidence="3">The sequence shown here is derived from an EMBL/GenBank/DDBJ whole genome shotgun (WGS) entry which is preliminary data.</text>
</comment>
<feature type="compositionally biased region" description="Low complexity" evidence="1">
    <location>
        <begin position="52"/>
        <end position="65"/>
    </location>
</feature>
<evidence type="ECO:0000313" key="4">
    <source>
        <dbReference type="Proteomes" id="UP000015455"/>
    </source>
</evidence>
<dbReference type="RefSeq" id="WP_021247751.1">
    <property type="nucleotide sequence ID" value="NZ_ATJV01000001.1"/>
</dbReference>
<protein>
    <recommendedName>
        <fullName evidence="2">DUF5710 domain-containing protein</fullName>
    </recommendedName>
</protein>
<gene>
    <name evidence="3" type="ORF">M622_01445</name>
</gene>
<dbReference type="EMBL" id="ATJV01000001">
    <property type="protein sequence ID" value="EPZ17462.1"/>
    <property type="molecule type" value="Genomic_DNA"/>
</dbReference>
<feature type="domain" description="DUF5710" evidence="2">
    <location>
        <begin position="2"/>
        <end position="45"/>
    </location>
</feature>